<gene>
    <name evidence="4" type="ORF">BECKSD772D_GA0070982_103518</name>
    <name evidence="3" type="ORF">BECKSD772E_GA0070983_100517</name>
    <name evidence="2" type="ORF">BECKSD772F_GA0070984_100417</name>
</gene>
<evidence type="ECO:0000313" key="4">
    <source>
        <dbReference type="EMBL" id="VFK79092.1"/>
    </source>
</evidence>
<dbReference type="EMBL" id="CAADFU010000005">
    <property type="protein sequence ID" value="VFK40206.1"/>
    <property type="molecule type" value="Genomic_DNA"/>
</dbReference>
<feature type="transmembrane region" description="Helical" evidence="1">
    <location>
        <begin position="52"/>
        <end position="70"/>
    </location>
</feature>
<dbReference type="EMBL" id="CAADFR010000004">
    <property type="protein sequence ID" value="VFK36679.1"/>
    <property type="molecule type" value="Genomic_DNA"/>
</dbReference>
<protein>
    <submittedName>
        <fullName evidence="2">Uncharacterized protein</fullName>
    </submittedName>
</protein>
<keyword evidence="1" id="KW-0472">Membrane</keyword>
<keyword evidence="1" id="KW-0812">Transmembrane</keyword>
<dbReference type="AlphaFoldDB" id="A0A450Y577"/>
<evidence type="ECO:0000256" key="1">
    <source>
        <dbReference type="SAM" id="Phobius"/>
    </source>
</evidence>
<keyword evidence="1" id="KW-1133">Transmembrane helix</keyword>
<evidence type="ECO:0000313" key="3">
    <source>
        <dbReference type="EMBL" id="VFK40206.1"/>
    </source>
</evidence>
<organism evidence="2">
    <name type="scientific">Candidatus Kentrum sp. SD</name>
    <dbReference type="NCBI Taxonomy" id="2126332"/>
    <lineage>
        <taxon>Bacteria</taxon>
        <taxon>Pseudomonadati</taxon>
        <taxon>Pseudomonadota</taxon>
        <taxon>Gammaproteobacteria</taxon>
        <taxon>Candidatus Kentrum</taxon>
    </lineage>
</organism>
<evidence type="ECO:0000313" key="2">
    <source>
        <dbReference type="EMBL" id="VFK36679.1"/>
    </source>
</evidence>
<reference evidence="2" key="1">
    <citation type="submission" date="2019-02" db="EMBL/GenBank/DDBJ databases">
        <authorList>
            <person name="Gruber-Vodicka R. H."/>
            <person name="Seah K. B. B."/>
        </authorList>
    </citation>
    <scope>NUCLEOTIDE SEQUENCE</scope>
    <source>
        <strain evidence="4">BECK_S127</strain>
        <strain evidence="3">BECK_S1320</strain>
        <strain evidence="2">BECK_S1321</strain>
    </source>
</reference>
<dbReference type="EMBL" id="CAADHB010000035">
    <property type="protein sequence ID" value="VFK79092.1"/>
    <property type="molecule type" value="Genomic_DNA"/>
</dbReference>
<proteinExistence type="predicted"/>
<accession>A0A450Y577</accession>
<sequence length="73" mass="8670">MFFFGSLIVLALLLFFPVSKLMWVLSVRHLERRLGRETTEQERSGQRSRARFLAVFVVLIFSFLFNYHFLEVG</sequence>
<name>A0A450Y577_9GAMM</name>
<feature type="transmembrane region" description="Helical" evidence="1">
    <location>
        <begin position="6"/>
        <end position="26"/>
    </location>
</feature>